<evidence type="ECO:0000313" key="2">
    <source>
        <dbReference type="EMBL" id="SHE41214.1"/>
    </source>
</evidence>
<dbReference type="RefSeq" id="WP_143166652.1">
    <property type="nucleotide sequence ID" value="NZ_FQUQ01000001.1"/>
</dbReference>
<name>A0A1M4TA39_9SPHI</name>
<reference evidence="3" key="1">
    <citation type="submission" date="2016-11" db="EMBL/GenBank/DDBJ databases">
        <authorList>
            <person name="Varghese N."/>
            <person name="Submissions S."/>
        </authorList>
    </citation>
    <scope>NUCLEOTIDE SEQUENCE [LARGE SCALE GENOMIC DNA]</scope>
    <source>
        <strain evidence="3">DSM 16990</strain>
    </source>
</reference>
<proteinExistence type="predicted"/>
<dbReference type="PANTHER" id="PTHR46580:SF4">
    <property type="entry name" value="ATP_GTP-BINDING PROTEIN"/>
    <property type="match status" value="1"/>
</dbReference>
<keyword evidence="3" id="KW-1185">Reference proteome</keyword>
<evidence type="ECO:0000313" key="3">
    <source>
        <dbReference type="Proteomes" id="UP000184287"/>
    </source>
</evidence>
<dbReference type="PANTHER" id="PTHR46580">
    <property type="entry name" value="SENSOR KINASE-RELATED"/>
    <property type="match status" value="1"/>
</dbReference>
<dbReference type="OrthoDB" id="974255at2"/>
<dbReference type="Proteomes" id="UP000184287">
    <property type="component" value="Unassembled WGS sequence"/>
</dbReference>
<dbReference type="AlphaFoldDB" id="A0A1M4TA39"/>
<protein>
    <submittedName>
        <fullName evidence="2">Repeat domain-containing protein</fullName>
    </submittedName>
</protein>
<dbReference type="Pfam" id="PF13517">
    <property type="entry name" value="FG-GAP_3"/>
    <property type="match status" value="4"/>
</dbReference>
<sequence length="405" mass="44422">MPFSSPGKSYMITAVLSFVVTCNVFSQNTETKYFKDVTTTHLPIDAGAHTLDVVLADVNGDGHLDAVLALENLPNRLYLNDGTGKFGWKKGVFAEEAHDTEHVRIADFDKDGNLDVIFVAEDDQKHEFYLGDGNGTFRNVSERLPSKSEANGLDIGDVNGDGLPDVIVGNTGPTPQNFLWLNNPEKPGYFIDYTKEGLPERRWETQSVKLADLNGDGIPDLITGNEVPPNRLLFNDGKGHFTEHPEKLELTVPLHTREVLTFDANGDKHPDILFLNLTSNGGKFEKDPTARLLINDGKGNFKDETAKRIPKQEYSTYAGAVFDFNHDGHSDLILSALKIPPFESMQVQALQNDGKGNFKLVTSEVIPGSTVGRSWGIAVGDVNGDGKPDLFIGQWGTQARLLLGK</sequence>
<gene>
    <name evidence="2" type="ORF">SAMN04488522_101129</name>
</gene>
<dbReference type="InterPro" id="IPR013517">
    <property type="entry name" value="FG-GAP"/>
</dbReference>
<dbReference type="EMBL" id="FQUQ01000001">
    <property type="protein sequence ID" value="SHE41214.1"/>
    <property type="molecule type" value="Genomic_DNA"/>
</dbReference>
<accession>A0A1M4TA39</accession>
<dbReference type="InterPro" id="IPR028994">
    <property type="entry name" value="Integrin_alpha_N"/>
</dbReference>
<keyword evidence="1" id="KW-0732">Signal</keyword>
<dbReference type="STRING" id="288992.SAMN04488522_101129"/>
<dbReference type="Gene3D" id="2.130.10.130">
    <property type="entry name" value="Integrin alpha, N-terminal"/>
    <property type="match status" value="2"/>
</dbReference>
<evidence type="ECO:0000256" key="1">
    <source>
        <dbReference type="ARBA" id="ARBA00022729"/>
    </source>
</evidence>
<organism evidence="2 3">
    <name type="scientific">Pedobacter caeni</name>
    <dbReference type="NCBI Taxonomy" id="288992"/>
    <lineage>
        <taxon>Bacteria</taxon>
        <taxon>Pseudomonadati</taxon>
        <taxon>Bacteroidota</taxon>
        <taxon>Sphingobacteriia</taxon>
        <taxon>Sphingobacteriales</taxon>
        <taxon>Sphingobacteriaceae</taxon>
        <taxon>Pedobacter</taxon>
    </lineage>
</organism>
<dbReference type="SUPFAM" id="SSF69318">
    <property type="entry name" value="Integrin alpha N-terminal domain"/>
    <property type="match status" value="1"/>
</dbReference>